<dbReference type="SUPFAM" id="SSF51695">
    <property type="entry name" value="PLC-like phosphodiesterases"/>
    <property type="match status" value="1"/>
</dbReference>
<feature type="compositionally biased region" description="Polar residues" evidence="3">
    <location>
        <begin position="1"/>
        <end position="25"/>
    </location>
</feature>
<dbReference type="GO" id="GO:0006629">
    <property type="term" value="P:lipid metabolic process"/>
    <property type="evidence" value="ECO:0007669"/>
    <property type="project" value="InterPro"/>
</dbReference>
<gene>
    <name evidence="4" type="ORF">PV05_00076</name>
</gene>
<feature type="region of interest" description="Disordered" evidence="3">
    <location>
        <begin position="1"/>
        <end position="26"/>
    </location>
</feature>
<dbReference type="HOGENOM" id="CLU_031561_2_0_1"/>
<evidence type="ECO:0000256" key="3">
    <source>
        <dbReference type="SAM" id="MobiDB-lite"/>
    </source>
</evidence>
<evidence type="ECO:0000256" key="2">
    <source>
        <dbReference type="ARBA" id="ARBA00014286"/>
    </source>
</evidence>
<protein>
    <recommendedName>
        <fullName evidence="2">Altered inheritance of mitochondria protein 6</fullName>
    </recommendedName>
</protein>
<dbReference type="Proteomes" id="UP000054342">
    <property type="component" value="Unassembled WGS sequence"/>
</dbReference>
<dbReference type="PANTHER" id="PTHR31571:SF1">
    <property type="entry name" value="ALTERED INHERITANCE OF MITOCHONDRIA PROTEIN 6"/>
    <property type="match status" value="1"/>
</dbReference>
<sequence>MHTTANNQRETQVVAQSSQPGAEQISSEEASSFEVSFLSRCGLPIIPVLSGLIDIFGYAVEGLKSYFPDDIDWMLHHWGQQGEPTENWGRWPTDATGDIRPVNCHSHNDYWRSVPLYEAIYAGCTGAEADVWLVDDELYVGHRRYALAQNRTLQSLYLEPLLKLLNKQNPPIKYQPDEDYPDPFVDKHPLNGIFDVDPSQTFVLLIDFKSFGPTLWQKLNEQLTVLREKGYLTYFNGTSIVENPITVVGTGNAPFDLLAAESYRDVFFDAPLDEMADLSTHWPNPNRAQDVTRAHVDYRILPKTNTTSSPSQTPSLANILNTDHQTGTSSTLNLTRSTSLPTAADVFNSTNSYYASTSFTRSIGRVWGSRLTQDQLQLIRGQIRGAHARGLKVRYWGLPQWPIGLRNHVWHILIREGVDMLNVDDVRGGTQRDWRRSRRRKNG</sequence>
<reference evidence="4 5" key="1">
    <citation type="submission" date="2015-01" db="EMBL/GenBank/DDBJ databases">
        <title>The Genome Sequence of Exophiala xenobiotica CBS118157.</title>
        <authorList>
            <consortium name="The Broad Institute Genomics Platform"/>
            <person name="Cuomo C."/>
            <person name="de Hoog S."/>
            <person name="Gorbushina A."/>
            <person name="Stielow B."/>
            <person name="Teixiera M."/>
            <person name="Abouelleil A."/>
            <person name="Chapman S.B."/>
            <person name="Priest M."/>
            <person name="Young S.K."/>
            <person name="Wortman J."/>
            <person name="Nusbaum C."/>
            <person name="Birren B."/>
        </authorList>
    </citation>
    <scope>NUCLEOTIDE SEQUENCE [LARGE SCALE GENOMIC DNA]</scope>
    <source>
        <strain evidence="4 5">CBS 118157</strain>
    </source>
</reference>
<proteinExistence type="inferred from homology"/>
<accession>A0A0D2EYQ1</accession>
<dbReference type="PANTHER" id="PTHR31571">
    <property type="entry name" value="ALTERED INHERITANCE OF MITOCHONDRIA PROTEIN 6"/>
    <property type="match status" value="1"/>
</dbReference>
<dbReference type="OrthoDB" id="4153866at2759"/>
<dbReference type="GO" id="GO:0008081">
    <property type="term" value="F:phosphoric diester hydrolase activity"/>
    <property type="evidence" value="ECO:0007669"/>
    <property type="project" value="InterPro"/>
</dbReference>
<comment type="similarity">
    <text evidence="1">Belongs to the AIM6 family.</text>
</comment>
<keyword evidence="5" id="KW-1185">Reference proteome</keyword>
<evidence type="ECO:0000256" key="1">
    <source>
        <dbReference type="ARBA" id="ARBA00008858"/>
    </source>
</evidence>
<dbReference type="GeneID" id="25321984"/>
<dbReference type="STRING" id="348802.A0A0D2EYQ1"/>
<evidence type="ECO:0000313" key="5">
    <source>
        <dbReference type="Proteomes" id="UP000054342"/>
    </source>
</evidence>
<dbReference type="InterPro" id="IPR051236">
    <property type="entry name" value="HAT_RTT109-like"/>
</dbReference>
<dbReference type="InterPro" id="IPR017946">
    <property type="entry name" value="PLC-like_Pdiesterase_TIM-brl"/>
</dbReference>
<dbReference type="EMBL" id="KN847317">
    <property type="protein sequence ID" value="KIW59810.1"/>
    <property type="molecule type" value="Genomic_DNA"/>
</dbReference>
<name>A0A0D2EYQ1_9EURO</name>
<dbReference type="AlphaFoldDB" id="A0A0D2EYQ1"/>
<dbReference type="RefSeq" id="XP_013320394.1">
    <property type="nucleotide sequence ID" value="XM_013464940.1"/>
</dbReference>
<organism evidence="4 5">
    <name type="scientific">Exophiala xenobiotica</name>
    <dbReference type="NCBI Taxonomy" id="348802"/>
    <lineage>
        <taxon>Eukaryota</taxon>
        <taxon>Fungi</taxon>
        <taxon>Dikarya</taxon>
        <taxon>Ascomycota</taxon>
        <taxon>Pezizomycotina</taxon>
        <taxon>Eurotiomycetes</taxon>
        <taxon>Chaetothyriomycetidae</taxon>
        <taxon>Chaetothyriales</taxon>
        <taxon>Herpotrichiellaceae</taxon>
        <taxon>Exophiala</taxon>
    </lineage>
</organism>
<evidence type="ECO:0000313" key="4">
    <source>
        <dbReference type="EMBL" id="KIW59810.1"/>
    </source>
</evidence>